<keyword evidence="3" id="KW-1185">Reference proteome</keyword>
<evidence type="ECO:0000313" key="3">
    <source>
        <dbReference type="Proteomes" id="UP000308528"/>
    </source>
</evidence>
<dbReference type="SUPFAM" id="SSF51182">
    <property type="entry name" value="RmlC-like cupins"/>
    <property type="match status" value="1"/>
</dbReference>
<comment type="caution">
    <text evidence="2">The sequence shown here is derived from an EMBL/GenBank/DDBJ whole genome shotgun (WGS) entry which is preliminary data.</text>
</comment>
<proteinExistence type="predicted"/>
<gene>
    <name evidence="2" type="ORF">E4021_11790</name>
</gene>
<accession>A0A4S4NKS5</accession>
<evidence type="ECO:0000259" key="1">
    <source>
        <dbReference type="Pfam" id="PF07883"/>
    </source>
</evidence>
<dbReference type="OrthoDB" id="1423961at2"/>
<dbReference type="InterPro" id="IPR013096">
    <property type="entry name" value="Cupin_2"/>
</dbReference>
<dbReference type="InterPro" id="IPR011051">
    <property type="entry name" value="RmlC_Cupin_sf"/>
</dbReference>
<dbReference type="Pfam" id="PF07883">
    <property type="entry name" value="Cupin_2"/>
    <property type="match status" value="1"/>
</dbReference>
<dbReference type="AlphaFoldDB" id="A0A4S4NKS5"/>
<reference evidence="2 3" key="1">
    <citation type="submission" date="2019-04" db="EMBL/GenBank/DDBJ databases">
        <title>Lewinella litorea sp. nov., isolated from a marine sand.</title>
        <authorList>
            <person name="Yoon J.-H."/>
        </authorList>
    </citation>
    <scope>NUCLEOTIDE SEQUENCE [LARGE SCALE GENOMIC DNA]</scope>
    <source>
        <strain evidence="2 3">HSMS-39</strain>
    </source>
</reference>
<dbReference type="RefSeq" id="WP_136459560.1">
    <property type="nucleotide sequence ID" value="NZ_SRSF01000004.1"/>
</dbReference>
<dbReference type="InterPro" id="IPR053146">
    <property type="entry name" value="QDO-like"/>
</dbReference>
<organism evidence="2 3">
    <name type="scientific">Neolewinella litorea</name>
    <dbReference type="NCBI Taxonomy" id="2562452"/>
    <lineage>
        <taxon>Bacteria</taxon>
        <taxon>Pseudomonadati</taxon>
        <taxon>Bacteroidota</taxon>
        <taxon>Saprospiria</taxon>
        <taxon>Saprospirales</taxon>
        <taxon>Lewinellaceae</taxon>
        <taxon>Neolewinella</taxon>
    </lineage>
</organism>
<sequence>MKRIAFLRTTLAAGAMTALRPLAAHDRPAPGDPVLDPRIVREQEGQQVNVLGDRMTFKLTGEDTGGRLTMIEEYNDPGVAIPPHIHDNEDEIFRVLEGELEVTVAGETTLLRAGDMAFGPRGVAHSWRTVGEGKTRVILTAFPSGIEKMFEEIGELPAGPPDMPTVFGICGRYGIHFV</sequence>
<name>A0A4S4NKS5_9BACT</name>
<dbReference type="Gene3D" id="2.60.120.10">
    <property type="entry name" value="Jelly Rolls"/>
    <property type="match status" value="1"/>
</dbReference>
<feature type="domain" description="Cupin type-2" evidence="1">
    <location>
        <begin position="76"/>
        <end position="138"/>
    </location>
</feature>
<dbReference type="PANTHER" id="PTHR36440">
    <property type="entry name" value="PUTATIVE (AFU_ORTHOLOGUE AFUA_8G07350)-RELATED"/>
    <property type="match status" value="1"/>
</dbReference>
<dbReference type="InterPro" id="IPR014710">
    <property type="entry name" value="RmlC-like_jellyroll"/>
</dbReference>
<dbReference type="PANTHER" id="PTHR36440:SF1">
    <property type="entry name" value="PUTATIVE (AFU_ORTHOLOGUE AFUA_8G07350)-RELATED"/>
    <property type="match status" value="1"/>
</dbReference>
<protein>
    <submittedName>
        <fullName evidence="2">Cupin domain-containing protein</fullName>
    </submittedName>
</protein>
<evidence type="ECO:0000313" key="2">
    <source>
        <dbReference type="EMBL" id="THH39427.1"/>
    </source>
</evidence>
<dbReference type="Proteomes" id="UP000308528">
    <property type="component" value="Unassembled WGS sequence"/>
</dbReference>
<dbReference type="EMBL" id="SRSF01000004">
    <property type="protein sequence ID" value="THH39427.1"/>
    <property type="molecule type" value="Genomic_DNA"/>
</dbReference>